<gene>
    <name evidence="2" type="ORF">FPZ12_001110</name>
</gene>
<dbReference type="Proteomes" id="UP000319769">
    <property type="component" value="Unassembled WGS sequence"/>
</dbReference>
<evidence type="ECO:0000313" key="3">
    <source>
        <dbReference type="Proteomes" id="UP000319769"/>
    </source>
</evidence>
<organism evidence="2 3">
    <name type="scientific">Amycolatopsis acidicola</name>
    <dbReference type="NCBI Taxonomy" id="2596893"/>
    <lineage>
        <taxon>Bacteria</taxon>
        <taxon>Bacillati</taxon>
        <taxon>Actinomycetota</taxon>
        <taxon>Actinomycetes</taxon>
        <taxon>Pseudonocardiales</taxon>
        <taxon>Pseudonocardiaceae</taxon>
        <taxon>Amycolatopsis</taxon>
    </lineage>
</organism>
<proteinExistence type="predicted"/>
<sequence>MDAETLAELLHEQAERDPELFGRLQLRATASGNELSESSGEAAKIGAVLDTVARLLDSGTQADVAPLARRTVDRIAEALRHGDDSSGAAGAELRRAIKLYARACAGHPPQPEQLADWIVGVVFGGAEIELADFVKALGDNGLRRIKSTVDEVLAEPGTEARRRAAERLDEQVAEITGDVDALLAILSRQPPRLDVSLKIVRVLRAAGRTTEAVAHAARALSQEKSQPPDDGTTEDGATEGEATADEVIRALIAEDRPEEAWEAARRLGTDPTEILVVYKAYIEDLIGLKDAVHYEQAAKALRKLRTLHRRAGLAAEFAPYLAELVRTHRRKTRLLTEISAARIALPKV</sequence>
<dbReference type="AlphaFoldDB" id="A0A5N0VMD4"/>
<evidence type="ECO:0000313" key="2">
    <source>
        <dbReference type="EMBL" id="KAA9166938.1"/>
    </source>
</evidence>
<keyword evidence="3" id="KW-1185">Reference proteome</keyword>
<accession>A0A5N0VMD4</accession>
<name>A0A5N0VMD4_9PSEU</name>
<evidence type="ECO:0000256" key="1">
    <source>
        <dbReference type="SAM" id="MobiDB-lite"/>
    </source>
</evidence>
<reference evidence="2" key="1">
    <citation type="submission" date="2019-09" db="EMBL/GenBank/DDBJ databases">
        <authorList>
            <person name="Teo W.F.A."/>
            <person name="Duangmal K."/>
        </authorList>
    </citation>
    <scope>NUCLEOTIDE SEQUENCE [LARGE SCALE GENOMIC DNA]</scope>
    <source>
        <strain evidence="2">K81G1</strain>
    </source>
</reference>
<feature type="compositionally biased region" description="Acidic residues" evidence="1">
    <location>
        <begin position="231"/>
        <end position="241"/>
    </location>
</feature>
<dbReference type="OrthoDB" id="3677745at2"/>
<feature type="region of interest" description="Disordered" evidence="1">
    <location>
        <begin position="214"/>
        <end position="241"/>
    </location>
</feature>
<comment type="caution">
    <text evidence="2">The sequence shown here is derived from an EMBL/GenBank/DDBJ whole genome shotgun (WGS) entry which is preliminary data.</text>
</comment>
<dbReference type="EMBL" id="VMNW02000001">
    <property type="protein sequence ID" value="KAA9166938.1"/>
    <property type="molecule type" value="Genomic_DNA"/>
</dbReference>
<protein>
    <submittedName>
        <fullName evidence="2">Uncharacterized protein</fullName>
    </submittedName>
</protein>